<dbReference type="InterPro" id="IPR003599">
    <property type="entry name" value="Ig_sub"/>
</dbReference>
<gene>
    <name evidence="13" type="primary">CD80</name>
    <name evidence="13" type="ORF">AV530_016581</name>
</gene>
<evidence type="ECO:0000256" key="3">
    <source>
        <dbReference type="ARBA" id="ARBA00022692"/>
    </source>
</evidence>
<feature type="transmembrane region" description="Helical" evidence="11">
    <location>
        <begin position="270"/>
        <end position="294"/>
    </location>
</feature>
<proteinExistence type="predicted"/>
<dbReference type="Pfam" id="PF07686">
    <property type="entry name" value="V-set"/>
    <property type="match status" value="1"/>
</dbReference>
<evidence type="ECO:0000256" key="4">
    <source>
        <dbReference type="ARBA" id="ARBA00022729"/>
    </source>
</evidence>
<evidence type="ECO:0000256" key="8">
    <source>
        <dbReference type="ARBA" id="ARBA00023170"/>
    </source>
</evidence>
<evidence type="ECO:0000256" key="10">
    <source>
        <dbReference type="ARBA" id="ARBA00023319"/>
    </source>
</evidence>
<dbReference type="Pfam" id="PF08205">
    <property type="entry name" value="C2-set_2"/>
    <property type="match status" value="1"/>
</dbReference>
<accession>A0A1V4J2Z7</accession>
<keyword evidence="8" id="KW-0675">Receptor</keyword>
<dbReference type="PROSITE" id="PS50835">
    <property type="entry name" value="IG_LIKE"/>
    <property type="match status" value="1"/>
</dbReference>
<dbReference type="GO" id="GO:0031295">
    <property type="term" value="P:T cell costimulation"/>
    <property type="evidence" value="ECO:0007669"/>
    <property type="project" value="TreeGrafter"/>
</dbReference>
<organism evidence="13 14">
    <name type="scientific">Patagioenas fasciata monilis</name>
    <dbReference type="NCBI Taxonomy" id="372326"/>
    <lineage>
        <taxon>Eukaryota</taxon>
        <taxon>Metazoa</taxon>
        <taxon>Chordata</taxon>
        <taxon>Craniata</taxon>
        <taxon>Vertebrata</taxon>
        <taxon>Euteleostomi</taxon>
        <taxon>Archelosauria</taxon>
        <taxon>Archosauria</taxon>
        <taxon>Dinosauria</taxon>
        <taxon>Saurischia</taxon>
        <taxon>Theropoda</taxon>
        <taxon>Coelurosauria</taxon>
        <taxon>Aves</taxon>
        <taxon>Neognathae</taxon>
        <taxon>Neoaves</taxon>
        <taxon>Columbimorphae</taxon>
        <taxon>Columbiformes</taxon>
        <taxon>Columbidae</taxon>
        <taxon>Patagioenas</taxon>
    </lineage>
</organism>
<evidence type="ECO:0000256" key="1">
    <source>
        <dbReference type="ARBA" id="ARBA00004251"/>
    </source>
</evidence>
<comment type="caution">
    <text evidence="13">The sequence shown here is derived from an EMBL/GenBank/DDBJ whole genome shotgun (WGS) entry which is preliminary data.</text>
</comment>
<reference evidence="13 14" key="1">
    <citation type="submission" date="2016-02" db="EMBL/GenBank/DDBJ databases">
        <title>Band-tailed pigeon sequencing and assembly.</title>
        <authorList>
            <person name="Soares A.E."/>
            <person name="Novak B.J."/>
            <person name="Rice E.S."/>
            <person name="O'Connell B."/>
            <person name="Chang D."/>
            <person name="Weber S."/>
            <person name="Shapiro B."/>
        </authorList>
    </citation>
    <scope>NUCLEOTIDE SEQUENCE [LARGE SCALE GENOMIC DNA]</scope>
    <source>
        <strain evidence="13">BTP2013</strain>
        <tissue evidence="13">Blood</tissue>
    </source>
</reference>
<evidence type="ECO:0000256" key="7">
    <source>
        <dbReference type="ARBA" id="ARBA00023157"/>
    </source>
</evidence>
<dbReference type="InterPro" id="IPR051713">
    <property type="entry name" value="T-cell_Activation_Regulation"/>
</dbReference>
<keyword evidence="7" id="KW-1015">Disulfide bond</keyword>
<dbReference type="Gene3D" id="2.60.40.10">
    <property type="entry name" value="Immunoglobulins"/>
    <property type="match status" value="2"/>
</dbReference>
<keyword evidence="10" id="KW-0393">Immunoglobulin domain</keyword>
<dbReference type="OrthoDB" id="9904387at2759"/>
<keyword evidence="5 11" id="KW-1133">Transmembrane helix</keyword>
<dbReference type="InterPro" id="IPR013162">
    <property type="entry name" value="CD80_C2-set"/>
</dbReference>
<evidence type="ECO:0000256" key="11">
    <source>
        <dbReference type="SAM" id="Phobius"/>
    </source>
</evidence>
<keyword evidence="3 11" id="KW-0812">Transmembrane</keyword>
<evidence type="ECO:0000256" key="5">
    <source>
        <dbReference type="ARBA" id="ARBA00022989"/>
    </source>
</evidence>
<dbReference type="InterPro" id="IPR013783">
    <property type="entry name" value="Ig-like_fold"/>
</dbReference>
<evidence type="ECO:0000256" key="2">
    <source>
        <dbReference type="ARBA" id="ARBA00022475"/>
    </source>
</evidence>
<keyword evidence="4" id="KW-0732">Signal</keyword>
<dbReference type="InterPro" id="IPR036179">
    <property type="entry name" value="Ig-like_dom_sf"/>
</dbReference>
<name>A0A1V4J2Z7_PATFA</name>
<dbReference type="GO" id="GO:0071222">
    <property type="term" value="P:cellular response to lipopolysaccharide"/>
    <property type="evidence" value="ECO:0007669"/>
    <property type="project" value="TreeGrafter"/>
</dbReference>
<dbReference type="Proteomes" id="UP000190648">
    <property type="component" value="Unassembled WGS sequence"/>
</dbReference>
<dbReference type="GO" id="GO:0042130">
    <property type="term" value="P:negative regulation of T cell proliferation"/>
    <property type="evidence" value="ECO:0007669"/>
    <property type="project" value="TreeGrafter"/>
</dbReference>
<dbReference type="STRING" id="372326.A0A1V4J2Z7"/>
<evidence type="ECO:0000256" key="9">
    <source>
        <dbReference type="ARBA" id="ARBA00023180"/>
    </source>
</evidence>
<dbReference type="SUPFAM" id="SSF48726">
    <property type="entry name" value="Immunoglobulin"/>
    <property type="match status" value="1"/>
</dbReference>
<protein>
    <submittedName>
        <fullName evidence="13">T-lymphocyte activation antigen CD80</fullName>
    </submittedName>
</protein>
<dbReference type="AlphaFoldDB" id="A0A1V4J2Z7"/>
<dbReference type="GO" id="GO:0042102">
    <property type="term" value="P:positive regulation of T cell proliferation"/>
    <property type="evidence" value="ECO:0007669"/>
    <property type="project" value="TreeGrafter"/>
</dbReference>
<evidence type="ECO:0000256" key="6">
    <source>
        <dbReference type="ARBA" id="ARBA00023136"/>
    </source>
</evidence>
<keyword evidence="14" id="KW-1185">Reference proteome</keyword>
<evidence type="ECO:0000313" key="14">
    <source>
        <dbReference type="Proteomes" id="UP000190648"/>
    </source>
</evidence>
<dbReference type="GO" id="GO:0006955">
    <property type="term" value="P:immune response"/>
    <property type="evidence" value="ECO:0007669"/>
    <property type="project" value="TreeGrafter"/>
</dbReference>
<dbReference type="PANTHER" id="PTHR25466">
    <property type="entry name" value="T-LYMPHOCYTE ACTIVATION ANTIGEN"/>
    <property type="match status" value="1"/>
</dbReference>
<dbReference type="GO" id="GO:0009897">
    <property type="term" value="C:external side of plasma membrane"/>
    <property type="evidence" value="ECO:0007669"/>
    <property type="project" value="TreeGrafter"/>
</dbReference>
<sequence length="358" mass="39946">MRAQWGGLGAARPGKPQPRSYRKMVCLPATPLALRRRLGLWLLVGLCLSAGYALEKKVIKGKVGEKVGLPCCYEIPSSESLQNYRVYWQKNTTDVVLAYAEGKMISTPKNRTEMNETNLTLWISPVKILDSGPYQCVVQRLPRSLPSSFVVCDESVTLFVTADFTEPNITTEVSTDSCELTEMVVRCSSHGGFPKPKISGTLNNVSVVWNASWVSKSSLSPYNVTGTLWLNVTEDISITCSIENDGFSKSTSLFLKKTNECVVPTVPPPYHVITASTIIMIFFIVAITLTARYLRRHVRSRRRKPQDTVEEDVKEYHICRFPILGIPRCSPHRLLYSNAYCVDPLALWKGMTAAENSA</sequence>
<keyword evidence="2" id="KW-1003">Cell membrane</keyword>
<dbReference type="InterPro" id="IPR013106">
    <property type="entry name" value="Ig_V-set"/>
</dbReference>
<feature type="domain" description="Ig-like" evidence="12">
    <location>
        <begin position="64"/>
        <end position="157"/>
    </location>
</feature>
<comment type="subcellular location">
    <subcellularLocation>
        <location evidence="1">Cell membrane</location>
        <topology evidence="1">Single-pass type I membrane protein</topology>
    </subcellularLocation>
</comment>
<keyword evidence="9" id="KW-0325">Glycoprotein</keyword>
<keyword evidence="6 11" id="KW-0472">Membrane</keyword>
<dbReference type="EMBL" id="LSYS01009367">
    <property type="protein sequence ID" value="OPJ66539.1"/>
    <property type="molecule type" value="Genomic_DNA"/>
</dbReference>
<dbReference type="GO" id="GO:0007166">
    <property type="term" value="P:cell surface receptor signaling pathway"/>
    <property type="evidence" value="ECO:0007669"/>
    <property type="project" value="TreeGrafter"/>
</dbReference>
<evidence type="ECO:0000313" key="13">
    <source>
        <dbReference type="EMBL" id="OPJ66539.1"/>
    </source>
</evidence>
<dbReference type="InterPro" id="IPR007110">
    <property type="entry name" value="Ig-like_dom"/>
</dbReference>
<dbReference type="PANTHER" id="PTHR25466:SF4">
    <property type="entry name" value="T-LYMPHOCYTE ACTIVATION ANTIGEN CD80"/>
    <property type="match status" value="1"/>
</dbReference>
<dbReference type="SMART" id="SM00409">
    <property type="entry name" value="IG"/>
    <property type="match status" value="1"/>
</dbReference>
<evidence type="ECO:0000259" key="12">
    <source>
        <dbReference type="PROSITE" id="PS50835"/>
    </source>
</evidence>